<dbReference type="Pfam" id="PF02771">
    <property type="entry name" value="Acyl-CoA_dh_N"/>
    <property type="match status" value="1"/>
</dbReference>
<feature type="domain" description="Acyl-CoA dehydrogenase/oxidase N-terminal" evidence="9">
    <location>
        <begin position="6"/>
        <end position="108"/>
    </location>
</feature>
<evidence type="ECO:0000256" key="5">
    <source>
        <dbReference type="ARBA" id="ARBA00023002"/>
    </source>
</evidence>
<dbReference type="Gene3D" id="1.10.540.10">
    <property type="entry name" value="Acyl-CoA dehydrogenase/oxidase, N-terminal domain"/>
    <property type="match status" value="1"/>
</dbReference>
<keyword evidence="5 6" id="KW-0560">Oxidoreductase</keyword>
<evidence type="ECO:0000259" key="8">
    <source>
        <dbReference type="Pfam" id="PF02770"/>
    </source>
</evidence>
<evidence type="ECO:0000313" key="11">
    <source>
        <dbReference type="Proteomes" id="UP000199652"/>
    </source>
</evidence>
<dbReference type="InterPro" id="IPR009100">
    <property type="entry name" value="AcylCoA_DH/oxidase_NM_dom_sf"/>
</dbReference>
<dbReference type="InterPro" id="IPR046373">
    <property type="entry name" value="Acyl-CoA_Oxase/DH_mid-dom_sf"/>
</dbReference>
<evidence type="ECO:0000256" key="3">
    <source>
        <dbReference type="ARBA" id="ARBA00022630"/>
    </source>
</evidence>
<dbReference type="InterPro" id="IPR036250">
    <property type="entry name" value="AcylCo_DH-like_C"/>
</dbReference>
<dbReference type="RefSeq" id="WP_090246463.1">
    <property type="nucleotide sequence ID" value="NZ_FNOU01000021.1"/>
</dbReference>
<feature type="domain" description="Acyl-CoA dehydrogenase/oxidase C-terminal" evidence="7">
    <location>
        <begin position="227"/>
        <end position="376"/>
    </location>
</feature>
<dbReference type="FunFam" id="2.40.110.10:FF:000001">
    <property type="entry name" value="Acyl-CoA dehydrogenase, mitochondrial"/>
    <property type="match status" value="1"/>
</dbReference>
<dbReference type="SUPFAM" id="SSF47203">
    <property type="entry name" value="Acyl-CoA dehydrogenase C-terminal domain-like"/>
    <property type="match status" value="1"/>
</dbReference>
<dbReference type="Gene3D" id="2.40.110.10">
    <property type="entry name" value="Butyryl-CoA Dehydrogenase, subunit A, domain 2"/>
    <property type="match status" value="1"/>
</dbReference>
<evidence type="ECO:0000313" key="10">
    <source>
        <dbReference type="EMBL" id="SDY22552.1"/>
    </source>
</evidence>
<dbReference type="Gene3D" id="1.20.140.10">
    <property type="entry name" value="Butyryl-CoA Dehydrogenase, subunit A, domain 3"/>
    <property type="match status" value="1"/>
</dbReference>
<dbReference type="STRING" id="1528.SAMN04488579_1219"/>
<evidence type="ECO:0000259" key="9">
    <source>
        <dbReference type="Pfam" id="PF02771"/>
    </source>
</evidence>
<reference evidence="11" key="1">
    <citation type="submission" date="2016-10" db="EMBL/GenBank/DDBJ databases">
        <authorList>
            <person name="Varghese N."/>
            <person name="Submissions S."/>
        </authorList>
    </citation>
    <scope>NUCLEOTIDE SEQUENCE [LARGE SCALE GENOMIC DNA]</scope>
    <source>
        <strain evidence="11">VPI 5359</strain>
    </source>
</reference>
<dbReference type="SUPFAM" id="SSF56645">
    <property type="entry name" value="Acyl-CoA dehydrogenase NM domain-like"/>
    <property type="match status" value="1"/>
</dbReference>
<dbReference type="PANTHER" id="PTHR43884:SF12">
    <property type="entry name" value="ISOVALERYL-COA DEHYDROGENASE, MITOCHONDRIAL-RELATED"/>
    <property type="match status" value="1"/>
</dbReference>
<dbReference type="AlphaFoldDB" id="A0A1H3I4L4"/>
<dbReference type="Pfam" id="PF00441">
    <property type="entry name" value="Acyl-CoA_dh_1"/>
    <property type="match status" value="1"/>
</dbReference>
<keyword evidence="3 6" id="KW-0285">Flavoprotein</keyword>
<dbReference type="InterPro" id="IPR006091">
    <property type="entry name" value="Acyl-CoA_Oxase/DH_mid-dom"/>
</dbReference>
<dbReference type="PANTHER" id="PTHR43884">
    <property type="entry name" value="ACYL-COA DEHYDROGENASE"/>
    <property type="match status" value="1"/>
</dbReference>
<evidence type="ECO:0000256" key="1">
    <source>
        <dbReference type="ARBA" id="ARBA00001974"/>
    </source>
</evidence>
<name>A0A1H3I4L4_EUBBA</name>
<keyword evidence="4 6" id="KW-0274">FAD</keyword>
<dbReference type="PROSITE" id="PS00072">
    <property type="entry name" value="ACYL_COA_DH_1"/>
    <property type="match status" value="1"/>
</dbReference>
<dbReference type="InterPro" id="IPR009075">
    <property type="entry name" value="AcylCo_DH/oxidase_C"/>
</dbReference>
<dbReference type="GO" id="GO:0050660">
    <property type="term" value="F:flavin adenine dinucleotide binding"/>
    <property type="evidence" value="ECO:0007669"/>
    <property type="project" value="InterPro"/>
</dbReference>
<comment type="similarity">
    <text evidence="2 6">Belongs to the acyl-CoA dehydrogenase family.</text>
</comment>
<dbReference type="EMBL" id="FNOU01000021">
    <property type="protein sequence ID" value="SDY22552.1"/>
    <property type="molecule type" value="Genomic_DNA"/>
</dbReference>
<evidence type="ECO:0000259" key="7">
    <source>
        <dbReference type="Pfam" id="PF00441"/>
    </source>
</evidence>
<dbReference type="FunFam" id="1.20.140.10:FF:000011">
    <property type="entry name" value="Medium-chain specific acyl-CoA dehydrogenase, mitochondrial"/>
    <property type="match status" value="1"/>
</dbReference>
<keyword evidence="11" id="KW-1185">Reference proteome</keyword>
<comment type="cofactor">
    <cofactor evidence="1 6">
        <name>FAD</name>
        <dbReference type="ChEBI" id="CHEBI:57692"/>
    </cofactor>
</comment>
<evidence type="ECO:0000256" key="2">
    <source>
        <dbReference type="ARBA" id="ARBA00009347"/>
    </source>
</evidence>
<sequence length="377" mass="41325">MSNFLTEDQIELQRLARDFMRNEVKPYIKEYDQSGEFPLELYKKGFELGLHLLGIPEAYGGMGLDHLTECIMLEELGKVEPAFAITYLCTALALECVLVGGNDEQKQKASDILVPGAFGAFCLTEPDSGSDAASLKTTAVRDGSDYIINGHKCFATNAEFADLFVVFATVDKGLGARGITAFMVEKGTPGLVIGKHEDKMGLRLSNTADVFFDNVRVSQTSRLSEEGKGFNIAMAGLDAGRIFNAAISTGLSQSAIEAAIEYSQQRIQFGKRLADMQAIQLMMADMDKDTEAGRQLYMHAARMLDAGLKANREASIAKCFCGDTAVRVSADAVQVFGGYGFSREYPVEKMMRDSKIFQIFEGTNQIQRIVIARNLLK</sequence>
<proteinExistence type="inferred from homology"/>
<dbReference type="GO" id="GO:0003995">
    <property type="term" value="F:acyl-CoA dehydrogenase activity"/>
    <property type="evidence" value="ECO:0007669"/>
    <property type="project" value="InterPro"/>
</dbReference>
<protein>
    <submittedName>
        <fullName evidence="10">Butyryl-CoA dehydrogenase</fullName>
    </submittedName>
</protein>
<dbReference type="InterPro" id="IPR013786">
    <property type="entry name" value="AcylCoA_DH/ox_N"/>
</dbReference>
<evidence type="ECO:0000256" key="4">
    <source>
        <dbReference type="ARBA" id="ARBA00022827"/>
    </source>
</evidence>
<organism evidence="10 11">
    <name type="scientific">Eubacterium barkeri</name>
    <name type="common">Clostridium barkeri</name>
    <dbReference type="NCBI Taxonomy" id="1528"/>
    <lineage>
        <taxon>Bacteria</taxon>
        <taxon>Bacillati</taxon>
        <taxon>Bacillota</taxon>
        <taxon>Clostridia</taxon>
        <taxon>Eubacteriales</taxon>
        <taxon>Eubacteriaceae</taxon>
        <taxon>Eubacterium</taxon>
    </lineage>
</organism>
<dbReference type="InterPro" id="IPR037069">
    <property type="entry name" value="AcylCoA_DH/ox_N_sf"/>
</dbReference>
<dbReference type="InterPro" id="IPR006089">
    <property type="entry name" value="Acyl-CoA_DH_CS"/>
</dbReference>
<dbReference type="Proteomes" id="UP000199652">
    <property type="component" value="Unassembled WGS sequence"/>
</dbReference>
<dbReference type="Pfam" id="PF02770">
    <property type="entry name" value="Acyl-CoA_dh_M"/>
    <property type="match status" value="1"/>
</dbReference>
<gene>
    <name evidence="10" type="ORF">SAMN04488579_1219</name>
</gene>
<accession>A0A1H3I4L4</accession>
<dbReference type="PROSITE" id="PS00073">
    <property type="entry name" value="ACYL_COA_DH_2"/>
    <property type="match status" value="1"/>
</dbReference>
<evidence type="ECO:0000256" key="6">
    <source>
        <dbReference type="RuleBase" id="RU362125"/>
    </source>
</evidence>
<feature type="domain" description="Acyl-CoA oxidase/dehydrogenase middle" evidence="8">
    <location>
        <begin position="120"/>
        <end position="215"/>
    </location>
</feature>
<dbReference type="OrthoDB" id="9802447at2"/>